<gene>
    <name evidence="3" type="ORF">WCD41_20510</name>
</gene>
<protein>
    <submittedName>
        <fullName evidence="3">ATP-binding domain-containing protein</fullName>
    </submittedName>
</protein>
<keyword evidence="3" id="KW-0067">ATP-binding</keyword>
<organism evidence="3 4">
    <name type="scientific">Actinomycetospora aeridis</name>
    <dbReference type="NCBI Taxonomy" id="3129231"/>
    <lineage>
        <taxon>Bacteria</taxon>
        <taxon>Bacillati</taxon>
        <taxon>Actinomycetota</taxon>
        <taxon>Actinomycetes</taxon>
        <taxon>Pseudonocardiales</taxon>
        <taxon>Pseudonocardiaceae</taxon>
        <taxon>Actinomycetospora</taxon>
    </lineage>
</organism>
<dbReference type="RefSeq" id="WP_337715792.1">
    <property type="nucleotide sequence ID" value="NZ_JBBEGL010000005.1"/>
</dbReference>
<keyword evidence="4" id="KW-1185">Reference proteome</keyword>
<feature type="domain" description="NERD" evidence="1">
    <location>
        <begin position="3"/>
        <end position="92"/>
    </location>
</feature>
<dbReference type="InterPro" id="IPR027785">
    <property type="entry name" value="UvrD-like_helicase_C"/>
</dbReference>
<accession>A0ABU8NA96</accession>
<dbReference type="EMBL" id="JBBEGL010000005">
    <property type="protein sequence ID" value="MEJ2888854.1"/>
    <property type="molecule type" value="Genomic_DNA"/>
</dbReference>
<dbReference type="InterPro" id="IPR027417">
    <property type="entry name" value="P-loop_NTPase"/>
</dbReference>
<dbReference type="GO" id="GO:0005524">
    <property type="term" value="F:ATP binding"/>
    <property type="evidence" value="ECO:0007669"/>
    <property type="project" value="UniProtKB-KW"/>
</dbReference>
<dbReference type="SUPFAM" id="SSF52540">
    <property type="entry name" value="P-loop containing nucleoside triphosphate hydrolases"/>
    <property type="match status" value="1"/>
</dbReference>
<evidence type="ECO:0000313" key="3">
    <source>
        <dbReference type="EMBL" id="MEJ2888854.1"/>
    </source>
</evidence>
<sequence>MLRWLERLGPEWTVIHSLGVLNHPFKQWAEVDAVVVGPPGVLVLEVKGGRVARRQGVWEFTDRTGRTTRRREGPFDQAGGAHGAIRRVLLDSGALGRSQCSGYAVLLPDVTLGGQPSDATRNVLLDASSAWSAPSGVLTRWCRYWAGRTGNTGPLSTDDTAAVVEALRGDLDLRPALSLVAEDIEQELTRLTQEQGRVLRAATDLPRLAVAGRAGTGKTLLAQAEAQRLAAGGRRVLLTCSSPVLAGHLARAVGADVEVGAYDPVSGQADGVRLDKYDAVVVDETQDIGVAWVELVKRYADGGRDSGTWRLFYDPEQDLIGLPLDLTSALPDSAVRLKLTLNCRNTQQIAVATSILTRTQLDVEAPVPGPEVVARWWSTAEEHLQILAEEVRGLTESLPPGRIAVLTRHPLPARAVGAFRATSGVPVRRLSSGHGDAVTVATAEEFKGLEADAVVVAEINSLDTPTDRRHAYVACTRARAHLTMLLHESARNAYREGARWFGRMLTTRT</sequence>
<dbReference type="InterPro" id="IPR000212">
    <property type="entry name" value="DNA_helicase_UvrD/REP"/>
</dbReference>
<evidence type="ECO:0000259" key="1">
    <source>
        <dbReference type="Pfam" id="PF08378"/>
    </source>
</evidence>
<keyword evidence="3" id="KW-0547">Nucleotide-binding</keyword>
<dbReference type="Pfam" id="PF13538">
    <property type="entry name" value="UvrD_C_2"/>
    <property type="match status" value="1"/>
</dbReference>
<proteinExistence type="predicted"/>
<dbReference type="PANTHER" id="PTHR11070">
    <property type="entry name" value="UVRD / RECB / PCRA DNA HELICASE FAMILY MEMBER"/>
    <property type="match status" value="1"/>
</dbReference>
<dbReference type="Pfam" id="PF13604">
    <property type="entry name" value="AAA_30"/>
    <property type="match status" value="1"/>
</dbReference>
<dbReference type="Gene3D" id="3.40.50.300">
    <property type="entry name" value="P-loop containing nucleotide triphosphate hydrolases"/>
    <property type="match status" value="2"/>
</dbReference>
<comment type="caution">
    <text evidence="3">The sequence shown here is derived from an EMBL/GenBank/DDBJ whole genome shotgun (WGS) entry which is preliminary data.</text>
</comment>
<reference evidence="3 4" key="1">
    <citation type="submission" date="2024-03" db="EMBL/GenBank/DDBJ databases">
        <title>Actinomycetospora sp. OC33-EN06, a novel actinomycete isolated from wild orchid (Aerides multiflora).</title>
        <authorList>
            <person name="Suriyachadkun C."/>
        </authorList>
    </citation>
    <scope>NUCLEOTIDE SEQUENCE [LARGE SCALE GENOMIC DNA]</scope>
    <source>
        <strain evidence="3 4">OC33-EN06</strain>
    </source>
</reference>
<dbReference type="InterPro" id="IPR011528">
    <property type="entry name" value="NERD"/>
</dbReference>
<name>A0ABU8NA96_9PSEU</name>
<evidence type="ECO:0000313" key="4">
    <source>
        <dbReference type="Proteomes" id="UP001370100"/>
    </source>
</evidence>
<dbReference type="Proteomes" id="UP001370100">
    <property type="component" value="Unassembled WGS sequence"/>
</dbReference>
<evidence type="ECO:0000259" key="2">
    <source>
        <dbReference type="Pfam" id="PF13538"/>
    </source>
</evidence>
<feature type="domain" description="UvrD-like helicase C-terminal" evidence="2">
    <location>
        <begin position="439"/>
        <end position="484"/>
    </location>
</feature>
<dbReference type="PANTHER" id="PTHR11070:SF61">
    <property type="entry name" value="DNA 3'-5' HELICASE"/>
    <property type="match status" value="1"/>
</dbReference>
<dbReference type="Pfam" id="PF08378">
    <property type="entry name" value="NERD"/>
    <property type="match status" value="1"/>
</dbReference>